<evidence type="ECO:0000256" key="1">
    <source>
        <dbReference type="SAM" id="Phobius"/>
    </source>
</evidence>
<protein>
    <submittedName>
        <fullName evidence="2">Uncharacterized protein</fullName>
    </submittedName>
</protein>
<gene>
    <name evidence="2" type="ORF">EPA93_12610</name>
</gene>
<dbReference type="Proteomes" id="UP000290365">
    <property type="component" value="Chromosome"/>
</dbReference>
<proteinExistence type="predicted"/>
<evidence type="ECO:0000313" key="3">
    <source>
        <dbReference type="Proteomes" id="UP000290365"/>
    </source>
</evidence>
<dbReference type="AlphaFoldDB" id="A0A4P6JNB4"/>
<sequence length="269" mass="28835">MLDQHGKENRQDKPWLSVCSKSRANQRRSAYLLLATLGLCWVFLLSACDSGTINVEVGPTQKQDGPTKSFQVGAQPELVVQNPVGDIHIHKGNAGSIGLSATFHYTGSTNPFKLTSSQDGDTVHVEVTSTLHSWQNQSVDLDLTVPTTTKLNVESNAAEIHVEDIQGQMQIKSDVGAIRLRNCTLQGQGKIASNVGQIDFDGMLDPQSSYTLNTDVGAITASLPSNAAVELKMSSIESKNAFGSDTLGSAPRAQLDLSSRIGSISIEKR</sequence>
<organism evidence="2 3">
    <name type="scientific">Ktedonosporobacter rubrisoli</name>
    <dbReference type="NCBI Taxonomy" id="2509675"/>
    <lineage>
        <taxon>Bacteria</taxon>
        <taxon>Bacillati</taxon>
        <taxon>Chloroflexota</taxon>
        <taxon>Ktedonobacteria</taxon>
        <taxon>Ktedonobacterales</taxon>
        <taxon>Ktedonosporobacteraceae</taxon>
        <taxon>Ktedonosporobacter</taxon>
    </lineage>
</organism>
<name>A0A4P6JNB4_KTERU</name>
<keyword evidence="1" id="KW-0472">Membrane</keyword>
<reference evidence="2 3" key="1">
    <citation type="submission" date="2019-01" db="EMBL/GenBank/DDBJ databases">
        <title>Ktedonosporobacter rubrisoli SCAWS-G2.</title>
        <authorList>
            <person name="Huang Y."/>
            <person name="Yan B."/>
        </authorList>
    </citation>
    <scope>NUCLEOTIDE SEQUENCE [LARGE SCALE GENOMIC DNA]</scope>
    <source>
        <strain evidence="2 3">SCAWS-G2</strain>
    </source>
</reference>
<keyword evidence="1" id="KW-1133">Transmembrane helix</keyword>
<dbReference type="OrthoDB" id="155325at2"/>
<accession>A0A4P6JNB4</accession>
<dbReference type="EMBL" id="CP035758">
    <property type="protein sequence ID" value="QBD76799.1"/>
    <property type="molecule type" value="Genomic_DNA"/>
</dbReference>
<feature type="transmembrane region" description="Helical" evidence="1">
    <location>
        <begin position="30"/>
        <end position="47"/>
    </location>
</feature>
<dbReference type="Gene3D" id="2.160.20.120">
    <property type="match status" value="1"/>
</dbReference>
<keyword evidence="3" id="KW-1185">Reference proteome</keyword>
<dbReference type="RefSeq" id="WP_129887863.1">
    <property type="nucleotide sequence ID" value="NZ_CP035758.1"/>
</dbReference>
<evidence type="ECO:0000313" key="2">
    <source>
        <dbReference type="EMBL" id="QBD76799.1"/>
    </source>
</evidence>
<keyword evidence="1" id="KW-0812">Transmembrane</keyword>
<dbReference type="KEGG" id="kbs:EPA93_12610"/>